<accession>A0A9P7I4J9</accession>
<feature type="compositionally biased region" description="Low complexity" evidence="1">
    <location>
        <begin position="49"/>
        <end position="60"/>
    </location>
</feature>
<comment type="caution">
    <text evidence="2">The sequence shown here is derived from an EMBL/GenBank/DDBJ whole genome shotgun (WGS) entry which is preliminary data.</text>
</comment>
<feature type="compositionally biased region" description="Polar residues" evidence="1">
    <location>
        <begin position="33"/>
        <end position="48"/>
    </location>
</feature>
<feature type="compositionally biased region" description="Acidic residues" evidence="1">
    <location>
        <begin position="99"/>
        <end position="108"/>
    </location>
</feature>
<feature type="region of interest" description="Disordered" evidence="1">
    <location>
        <begin position="1"/>
        <end position="123"/>
    </location>
</feature>
<dbReference type="EMBL" id="JADFTT010000123">
    <property type="protein sequence ID" value="KAG5767621.1"/>
    <property type="molecule type" value="Genomic_DNA"/>
</dbReference>
<proteinExistence type="predicted"/>
<feature type="region of interest" description="Disordered" evidence="1">
    <location>
        <begin position="323"/>
        <end position="347"/>
    </location>
</feature>
<dbReference type="Pfam" id="PF12511">
    <property type="entry name" value="DUF3716"/>
    <property type="match status" value="1"/>
</dbReference>
<feature type="compositionally biased region" description="Acidic residues" evidence="1">
    <location>
        <begin position="70"/>
        <end position="89"/>
    </location>
</feature>
<keyword evidence="3" id="KW-1185">Reference proteome</keyword>
<dbReference type="Proteomes" id="UP000750502">
    <property type="component" value="Unassembled WGS sequence"/>
</dbReference>
<evidence type="ECO:0000313" key="3">
    <source>
        <dbReference type="Proteomes" id="UP000750502"/>
    </source>
</evidence>
<dbReference type="InterPro" id="IPR022190">
    <property type="entry name" value="DUF3716"/>
</dbReference>
<feature type="compositionally biased region" description="Low complexity" evidence="1">
    <location>
        <begin position="324"/>
        <end position="340"/>
    </location>
</feature>
<dbReference type="AlphaFoldDB" id="A0A9P7I4J9"/>
<sequence length="404" mass="43229">MAPRTKKGGKERTASGSSEMNPAVKNTPKKTSVKQPTTAQDSPTPSIASSSTQRTRSTKTQKNEAVSKDTDDEAKDTDSSGEESNEDEVNTTTPAVASDNEDSSDEDAAGFIKPEPNDTVTFPPATKVAINTVHTAISVDDSTDPANVRTNLRKTILRTALNGSTVKLNALPQTYMGVALHEYPFEHETPPESNPDLTVWALIKATAKCSSKGLRYLISNVRKPDGSDINELLINTKVMGNGTTEPYKLSFNGTQNADVMLSQLYGFDAAVACKKCKSKTGPFRECIVKSEDDGTEACGNCLWGHGKVKKCSLVDVDPDDDAEVSVTPAASTTSTPVKTPRGTKRKSVYGDLGQDDIISKVFGAGSSASVANDDDVDEASRKEVRKFLTDFSMQAMQLANKLGK</sequence>
<gene>
    <name evidence="2" type="ORF">H9Q72_004615</name>
</gene>
<evidence type="ECO:0000256" key="1">
    <source>
        <dbReference type="SAM" id="MobiDB-lite"/>
    </source>
</evidence>
<organism evidence="2 3">
    <name type="scientific">Fusarium xylarioides</name>
    <dbReference type="NCBI Taxonomy" id="221167"/>
    <lineage>
        <taxon>Eukaryota</taxon>
        <taxon>Fungi</taxon>
        <taxon>Dikarya</taxon>
        <taxon>Ascomycota</taxon>
        <taxon>Pezizomycotina</taxon>
        <taxon>Sordariomycetes</taxon>
        <taxon>Hypocreomycetidae</taxon>
        <taxon>Hypocreales</taxon>
        <taxon>Nectriaceae</taxon>
        <taxon>Fusarium</taxon>
        <taxon>Fusarium fujikuroi species complex</taxon>
    </lineage>
</organism>
<reference evidence="2" key="1">
    <citation type="journal article" date="2020" name="bioRxiv">
        <title>Historical genomics reveals the evolutionary mechanisms behind multiple outbreaks of the host-specific coffee wilt pathogen Fusarium xylarioides.</title>
        <authorList>
            <person name="Peck D."/>
            <person name="Nowell R.W."/>
            <person name="Flood J."/>
            <person name="Ryan M.J."/>
            <person name="Barraclough T.G."/>
        </authorList>
    </citation>
    <scope>NUCLEOTIDE SEQUENCE</scope>
    <source>
        <strain evidence="2">IMI 127659i</strain>
    </source>
</reference>
<evidence type="ECO:0000313" key="2">
    <source>
        <dbReference type="EMBL" id="KAG5767621.1"/>
    </source>
</evidence>
<name>A0A9P7I4J9_9HYPO</name>
<protein>
    <submittedName>
        <fullName evidence="2">Uncharacterized protein</fullName>
    </submittedName>
</protein>
<reference evidence="2" key="2">
    <citation type="submission" date="2020-10" db="EMBL/GenBank/DDBJ databases">
        <authorList>
            <person name="Peck L.D."/>
            <person name="Nowell R.W."/>
            <person name="Flood J."/>
            <person name="Ryan M.J."/>
            <person name="Barraclough T.G."/>
        </authorList>
    </citation>
    <scope>NUCLEOTIDE SEQUENCE</scope>
    <source>
        <strain evidence="2">IMI 127659i</strain>
    </source>
</reference>